<dbReference type="InterPro" id="IPR030855">
    <property type="entry name" value="Bifunct_BirA"/>
</dbReference>
<dbReference type="PATRIC" id="fig|914150.5.peg.1979"/>
<keyword evidence="6" id="KW-0238">DNA-binding</keyword>
<evidence type="ECO:0000256" key="1">
    <source>
        <dbReference type="ARBA" id="ARBA00022598"/>
    </source>
</evidence>
<dbReference type="InterPro" id="IPR003142">
    <property type="entry name" value="BPL_C"/>
</dbReference>
<sequence>MASQKEQQLIEIIRVLSKGGFYSGQAIADTLDVSRAYVWKLIQQLQELGLGIESVTGRGYCLQFPVELLDEERLKQSLSLNELEVRLITDSTNEALKSEGFAHNKLVVAEYQSAGRGRRGRQWVSPIASNLYLSLGWKTQLPVQQLGGLSLVVGLAIVNALKQLGVKDVEVKWPNDIRYQGRKLGGILVELSGDMVGGLNVIIGVGLNVHMASVAADSIDQDWINLQELKPDISRQAVLINVIKQLQSHLEQFSSEGFESFQADWRQVDECFNKKVSILQGDDVINGVGAGVDTNGAFLLQTGKGIKPVYAGEVSLRFREGD</sequence>
<evidence type="ECO:0000313" key="8">
    <source>
        <dbReference type="EMBL" id="AKE52886.1"/>
    </source>
</evidence>
<keyword evidence="6" id="KW-0805">Transcription regulation</keyword>
<dbReference type="InterPro" id="IPR045864">
    <property type="entry name" value="aa-tRNA-synth_II/BPL/LPL"/>
</dbReference>
<dbReference type="NCBIfam" id="NF008847">
    <property type="entry name" value="PRK11886.1-2"/>
    <property type="match status" value="1"/>
</dbReference>
<dbReference type="RefSeq" id="WP_046561900.1">
    <property type="nucleotide sequence ID" value="NZ_CP010975.1"/>
</dbReference>
<dbReference type="HOGENOM" id="CLU_051096_4_0_6"/>
<dbReference type="GO" id="GO:0005737">
    <property type="term" value="C:cytoplasm"/>
    <property type="evidence" value="ECO:0007669"/>
    <property type="project" value="TreeGrafter"/>
</dbReference>
<accession>A0A0F6RDG5</accession>
<keyword evidence="6" id="KW-0678">Repressor</keyword>
<feature type="binding site" evidence="6">
    <location>
        <begin position="116"/>
        <end position="118"/>
    </location>
    <ligand>
        <name>biotin</name>
        <dbReference type="ChEBI" id="CHEBI:57586"/>
    </ligand>
</feature>
<comment type="function">
    <text evidence="6">Acts both as a biotin--[acetyl-CoA-carboxylase] ligase and a biotin-operon repressor. In the presence of ATP, BirA activates biotin to form the BirA-biotinyl-5'-adenylate (BirA-bio-5'-AMP or holoBirA) complex. HoloBirA can either transfer the biotinyl moiety to the biotin carboxyl carrier protein (BCCP) subunit of acetyl-CoA carboxylase, or bind to the biotin operator site and inhibit transcription of the operon.</text>
</comment>
<dbReference type="OrthoDB" id="9807064at2"/>
<evidence type="ECO:0000259" key="7">
    <source>
        <dbReference type="PROSITE" id="PS51733"/>
    </source>
</evidence>
<dbReference type="STRING" id="914150.TQ33_1952"/>
<dbReference type="GO" id="GO:0003677">
    <property type="term" value="F:DNA binding"/>
    <property type="evidence" value="ECO:0007669"/>
    <property type="project" value="UniProtKB-UniRule"/>
</dbReference>
<dbReference type="Proteomes" id="UP000034071">
    <property type="component" value="Chromosome"/>
</dbReference>
<dbReference type="KEGG" id="kge:TQ33_1952"/>
<dbReference type="GO" id="GO:0004077">
    <property type="term" value="F:biotin--[biotin carboxyl-carrier protein] ligase activity"/>
    <property type="evidence" value="ECO:0007669"/>
    <property type="project" value="UniProtKB-UniRule"/>
</dbReference>
<dbReference type="GO" id="GO:0005524">
    <property type="term" value="F:ATP binding"/>
    <property type="evidence" value="ECO:0007669"/>
    <property type="project" value="UniProtKB-UniRule"/>
</dbReference>
<dbReference type="PANTHER" id="PTHR12835:SF5">
    <property type="entry name" value="BIOTIN--PROTEIN LIGASE"/>
    <property type="match status" value="1"/>
</dbReference>
<comment type="catalytic activity">
    <reaction evidence="5 6">
        <text>biotin + L-lysyl-[protein] + ATP = N(6)-biotinyl-L-lysyl-[protein] + AMP + diphosphate + H(+)</text>
        <dbReference type="Rhea" id="RHEA:11756"/>
        <dbReference type="Rhea" id="RHEA-COMP:9752"/>
        <dbReference type="Rhea" id="RHEA-COMP:10505"/>
        <dbReference type="ChEBI" id="CHEBI:15378"/>
        <dbReference type="ChEBI" id="CHEBI:29969"/>
        <dbReference type="ChEBI" id="CHEBI:30616"/>
        <dbReference type="ChEBI" id="CHEBI:33019"/>
        <dbReference type="ChEBI" id="CHEBI:57586"/>
        <dbReference type="ChEBI" id="CHEBI:83144"/>
        <dbReference type="ChEBI" id="CHEBI:456215"/>
        <dbReference type="EC" id="6.3.4.15"/>
    </reaction>
</comment>
<dbReference type="Pfam" id="PF08279">
    <property type="entry name" value="HTH_11"/>
    <property type="match status" value="1"/>
</dbReference>
<dbReference type="NCBIfam" id="TIGR00121">
    <property type="entry name" value="birA_ligase"/>
    <property type="match status" value="1"/>
</dbReference>
<dbReference type="HAMAP" id="MF_00978">
    <property type="entry name" value="Bifunct_BirA"/>
    <property type="match status" value="1"/>
</dbReference>
<dbReference type="InterPro" id="IPR004143">
    <property type="entry name" value="BPL_LPL_catalytic"/>
</dbReference>
<feature type="binding site" evidence="6">
    <location>
        <position position="112"/>
    </location>
    <ligand>
        <name>biotin</name>
        <dbReference type="ChEBI" id="CHEBI:57586"/>
    </ligand>
</feature>
<keyword evidence="1 6" id="KW-0436">Ligase</keyword>
<dbReference type="InterPro" id="IPR004408">
    <property type="entry name" value="Biotin_CoA_COase_ligase"/>
</dbReference>
<keyword evidence="9" id="KW-1185">Reference proteome</keyword>
<dbReference type="Gene3D" id="3.30.930.10">
    <property type="entry name" value="Bira Bifunctional Protein, Domain 2"/>
    <property type="match status" value="1"/>
</dbReference>
<feature type="binding site" evidence="6">
    <location>
        <position position="183"/>
    </location>
    <ligand>
        <name>biotin</name>
        <dbReference type="ChEBI" id="CHEBI:57586"/>
    </ligand>
</feature>
<dbReference type="EC" id="6.3.4.15" evidence="6"/>
<organism evidence="8 9">
    <name type="scientific">Kangiella geojedonensis</name>
    <dbReference type="NCBI Taxonomy" id="914150"/>
    <lineage>
        <taxon>Bacteria</taxon>
        <taxon>Pseudomonadati</taxon>
        <taxon>Pseudomonadota</taxon>
        <taxon>Gammaproteobacteria</taxon>
        <taxon>Kangiellales</taxon>
        <taxon>Kangiellaceae</taxon>
        <taxon>Kangiella</taxon>
    </lineage>
</organism>
<dbReference type="Gene3D" id="1.10.10.10">
    <property type="entry name" value="Winged helix-like DNA-binding domain superfamily/Winged helix DNA-binding domain"/>
    <property type="match status" value="1"/>
</dbReference>
<keyword evidence="3 6" id="KW-0067">ATP-binding</keyword>
<dbReference type="InterPro" id="IPR013196">
    <property type="entry name" value="HTH_11"/>
</dbReference>
<keyword evidence="6" id="KW-0804">Transcription</keyword>
<dbReference type="Gene3D" id="2.30.30.100">
    <property type="match status" value="1"/>
</dbReference>
<evidence type="ECO:0000256" key="3">
    <source>
        <dbReference type="ARBA" id="ARBA00022840"/>
    </source>
</evidence>
<dbReference type="InterPro" id="IPR036390">
    <property type="entry name" value="WH_DNA-bd_sf"/>
</dbReference>
<dbReference type="SUPFAM" id="SSF50037">
    <property type="entry name" value="C-terminal domain of transcriptional repressors"/>
    <property type="match status" value="1"/>
</dbReference>
<dbReference type="PROSITE" id="PS51733">
    <property type="entry name" value="BPL_LPL_CATALYTIC"/>
    <property type="match status" value="1"/>
</dbReference>
<evidence type="ECO:0000313" key="9">
    <source>
        <dbReference type="Proteomes" id="UP000034071"/>
    </source>
</evidence>
<feature type="binding site" evidence="6">
    <location>
        <begin position="91"/>
        <end position="93"/>
    </location>
    <ligand>
        <name>biotin</name>
        <dbReference type="ChEBI" id="CHEBI:57586"/>
    </ligand>
</feature>
<feature type="domain" description="BPL/LPL catalytic" evidence="7">
    <location>
        <begin position="72"/>
        <end position="254"/>
    </location>
</feature>
<dbReference type="InterPro" id="IPR036388">
    <property type="entry name" value="WH-like_DNA-bd_sf"/>
</dbReference>
<reference evidence="8 9" key="1">
    <citation type="submission" date="2015-02" db="EMBL/GenBank/DDBJ databases">
        <title>Complete genome sequence of Kangiella geojedonensis strain YCS-5T.</title>
        <authorList>
            <person name="Kim K.M."/>
        </authorList>
    </citation>
    <scope>NUCLEOTIDE SEQUENCE [LARGE SCALE GENOMIC DNA]</scope>
    <source>
        <strain evidence="8 9">YCS-5</strain>
    </source>
</reference>
<dbReference type="Pfam" id="PF02237">
    <property type="entry name" value="BPL_C"/>
    <property type="match status" value="1"/>
</dbReference>
<dbReference type="GO" id="GO:0006355">
    <property type="term" value="P:regulation of DNA-templated transcription"/>
    <property type="evidence" value="ECO:0007669"/>
    <property type="project" value="UniProtKB-UniRule"/>
</dbReference>
<keyword evidence="2 6" id="KW-0547">Nucleotide-binding</keyword>
<proteinExistence type="inferred from homology"/>
<comment type="similarity">
    <text evidence="6">Belongs to the biotin--protein ligase family.</text>
</comment>
<name>A0A0F6RDG5_9GAMM</name>
<gene>
    <name evidence="6" type="primary">birA</name>
    <name evidence="8" type="ORF">TQ33_1952</name>
</gene>
<dbReference type="Pfam" id="PF03099">
    <property type="entry name" value="BPL_LplA_LipB"/>
    <property type="match status" value="1"/>
</dbReference>
<dbReference type="InterPro" id="IPR008988">
    <property type="entry name" value="Transcriptional_repressor_C"/>
</dbReference>
<dbReference type="SUPFAM" id="SSF55681">
    <property type="entry name" value="Class II aaRS and biotin synthetases"/>
    <property type="match status" value="1"/>
</dbReference>
<evidence type="ECO:0000256" key="4">
    <source>
        <dbReference type="ARBA" id="ARBA00023267"/>
    </source>
</evidence>
<keyword evidence="4 6" id="KW-0092">Biotin</keyword>
<dbReference type="SUPFAM" id="SSF46785">
    <property type="entry name" value="Winged helix' DNA-binding domain"/>
    <property type="match status" value="1"/>
</dbReference>
<dbReference type="PANTHER" id="PTHR12835">
    <property type="entry name" value="BIOTIN PROTEIN LIGASE"/>
    <property type="match status" value="1"/>
</dbReference>
<evidence type="ECO:0000256" key="5">
    <source>
        <dbReference type="ARBA" id="ARBA00047846"/>
    </source>
</evidence>
<protein>
    <recommendedName>
        <fullName evidence="6">Bifunctional ligase/repressor BirA</fullName>
    </recommendedName>
    <alternativeName>
        <fullName evidence="6">Biotin operon repressor</fullName>
    </alternativeName>
    <alternativeName>
        <fullName evidence="6">Biotin--[acetyl-CoA-carboxylase] ligase</fullName>
        <ecNumber evidence="6">6.3.4.15</ecNumber>
    </alternativeName>
    <alternativeName>
        <fullName evidence="6">Biotin--protein ligase</fullName>
    </alternativeName>
    <alternativeName>
        <fullName evidence="6">Biotin-[acetyl-CoA carboxylase] synthetase</fullName>
    </alternativeName>
</protein>
<dbReference type="AlphaFoldDB" id="A0A0F6RDG5"/>
<dbReference type="EMBL" id="CP010975">
    <property type="protein sequence ID" value="AKE52886.1"/>
    <property type="molecule type" value="Genomic_DNA"/>
</dbReference>
<evidence type="ECO:0000256" key="6">
    <source>
        <dbReference type="HAMAP-Rule" id="MF_00978"/>
    </source>
</evidence>
<feature type="DNA-binding region" description="H-T-H motif" evidence="6">
    <location>
        <begin position="24"/>
        <end position="43"/>
    </location>
</feature>
<dbReference type="CDD" id="cd16442">
    <property type="entry name" value="BPL"/>
    <property type="match status" value="1"/>
</dbReference>
<evidence type="ECO:0000256" key="2">
    <source>
        <dbReference type="ARBA" id="ARBA00022741"/>
    </source>
</evidence>